<dbReference type="AlphaFoldDB" id="A0A9Q0S713"/>
<accession>A0A9Q0S713</accession>
<keyword evidence="3" id="KW-0863">Zinc-finger</keyword>
<keyword evidence="6" id="KW-0175">Coiled coil</keyword>
<proteinExistence type="predicted"/>
<dbReference type="PANTHER" id="PTHR46481">
    <property type="entry name" value="ZINC FINGER BED DOMAIN-CONTAINING PROTEIN 4"/>
    <property type="match status" value="1"/>
</dbReference>
<dbReference type="Proteomes" id="UP001151699">
    <property type="component" value="Chromosome A"/>
</dbReference>
<evidence type="ECO:0000256" key="2">
    <source>
        <dbReference type="ARBA" id="ARBA00022723"/>
    </source>
</evidence>
<comment type="caution">
    <text evidence="7">The sequence shown here is derived from an EMBL/GenBank/DDBJ whole genome shotgun (WGS) entry which is preliminary data.</text>
</comment>
<sequence length="194" mass="22250">AYKIILSHGPDRTTLTRSALSDVYFEMVPVIKEIVKDLKYCAITLDLWTDSYKRNGYITFNLSCINDEFELLNINLKTGLMPIKHGAEQIAEQYFLTLKAFGIENFSIYVVGDKGSNVIKFINDEDLDHQYCLGHDIHNLINTDGFEAVSEIGDVLKKIKKMVKKLRFRNTQLEREDKNVRNEILALIDGIDEA</sequence>
<dbReference type="OrthoDB" id="7791546at2759"/>
<dbReference type="InterPro" id="IPR052035">
    <property type="entry name" value="ZnF_BED_domain_contain"/>
</dbReference>
<dbReference type="InterPro" id="IPR012337">
    <property type="entry name" value="RNaseH-like_sf"/>
</dbReference>
<dbReference type="GO" id="GO:0005634">
    <property type="term" value="C:nucleus"/>
    <property type="evidence" value="ECO:0007669"/>
    <property type="project" value="UniProtKB-SubCell"/>
</dbReference>
<evidence type="ECO:0000313" key="7">
    <source>
        <dbReference type="EMBL" id="KAJ6647649.1"/>
    </source>
</evidence>
<evidence type="ECO:0000256" key="4">
    <source>
        <dbReference type="ARBA" id="ARBA00022833"/>
    </source>
</evidence>
<feature type="non-terminal residue" evidence="7">
    <location>
        <position position="1"/>
    </location>
</feature>
<name>A0A9Q0S713_9DIPT</name>
<reference evidence="7" key="1">
    <citation type="submission" date="2022-07" db="EMBL/GenBank/DDBJ databases">
        <authorList>
            <person name="Trinca V."/>
            <person name="Uliana J.V.C."/>
            <person name="Torres T.T."/>
            <person name="Ward R.J."/>
            <person name="Monesi N."/>
        </authorList>
    </citation>
    <scope>NUCLEOTIDE SEQUENCE</scope>
    <source>
        <strain evidence="7">HSMRA1968</strain>
        <tissue evidence="7">Whole embryos</tissue>
    </source>
</reference>
<keyword evidence="5" id="KW-0539">Nucleus</keyword>
<dbReference type="GO" id="GO:0008270">
    <property type="term" value="F:zinc ion binding"/>
    <property type="evidence" value="ECO:0007669"/>
    <property type="project" value="UniProtKB-KW"/>
</dbReference>
<keyword evidence="4" id="KW-0862">Zinc</keyword>
<keyword evidence="8" id="KW-1185">Reference proteome</keyword>
<protein>
    <submittedName>
        <fullName evidence="7">Uncharacterized protein</fullName>
    </submittedName>
</protein>
<keyword evidence="2" id="KW-0479">Metal-binding</keyword>
<evidence type="ECO:0000256" key="5">
    <source>
        <dbReference type="ARBA" id="ARBA00023242"/>
    </source>
</evidence>
<dbReference type="SUPFAM" id="SSF53098">
    <property type="entry name" value="Ribonuclease H-like"/>
    <property type="match status" value="1"/>
</dbReference>
<evidence type="ECO:0000256" key="1">
    <source>
        <dbReference type="ARBA" id="ARBA00004123"/>
    </source>
</evidence>
<evidence type="ECO:0000256" key="3">
    <source>
        <dbReference type="ARBA" id="ARBA00022771"/>
    </source>
</evidence>
<organism evidence="7 8">
    <name type="scientific">Pseudolycoriella hygida</name>
    <dbReference type="NCBI Taxonomy" id="35572"/>
    <lineage>
        <taxon>Eukaryota</taxon>
        <taxon>Metazoa</taxon>
        <taxon>Ecdysozoa</taxon>
        <taxon>Arthropoda</taxon>
        <taxon>Hexapoda</taxon>
        <taxon>Insecta</taxon>
        <taxon>Pterygota</taxon>
        <taxon>Neoptera</taxon>
        <taxon>Endopterygota</taxon>
        <taxon>Diptera</taxon>
        <taxon>Nematocera</taxon>
        <taxon>Sciaroidea</taxon>
        <taxon>Sciaridae</taxon>
        <taxon>Pseudolycoriella</taxon>
    </lineage>
</organism>
<feature type="coiled-coil region" evidence="6">
    <location>
        <begin position="156"/>
        <end position="183"/>
    </location>
</feature>
<dbReference type="EMBL" id="WJQU01000001">
    <property type="protein sequence ID" value="KAJ6647649.1"/>
    <property type="molecule type" value="Genomic_DNA"/>
</dbReference>
<gene>
    <name evidence="7" type="ORF">Bhyg_02872</name>
</gene>
<feature type="non-terminal residue" evidence="7">
    <location>
        <position position="194"/>
    </location>
</feature>
<comment type="subcellular location">
    <subcellularLocation>
        <location evidence="1">Nucleus</location>
    </subcellularLocation>
</comment>
<evidence type="ECO:0000256" key="6">
    <source>
        <dbReference type="SAM" id="Coils"/>
    </source>
</evidence>
<dbReference type="PANTHER" id="PTHR46481:SF10">
    <property type="entry name" value="ZINC FINGER BED DOMAIN-CONTAINING PROTEIN 39"/>
    <property type="match status" value="1"/>
</dbReference>
<evidence type="ECO:0000313" key="8">
    <source>
        <dbReference type="Proteomes" id="UP001151699"/>
    </source>
</evidence>